<dbReference type="CDD" id="cd03416">
    <property type="entry name" value="CbiX_SirB_N"/>
    <property type="match status" value="1"/>
</dbReference>
<evidence type="ECO:0000256" key="1">
    <source>
        <dbReference type="ARBA" id="ARBA00022723"/>
    </source>
</evidence>
<comment type="caution">
    <text evidence="4">The sequence shown here is derived from an EMBL/GenBank/DDBJ whole genome shotgun (WGS) entry which is preliminary data.</text>
</comment>
<evidence type="ECO:0000313" key="5">
    <source>
        <dbReference type="Proteomes" id="UP000596938"/>
    </source>
</evidence>
<evidence type="ECO:0008006" key="6">
    <source>
        <dbReference type="Google" id="ProtNLM"/>
    </source>
</evidence>
<dbReference type="PANTHER" id="PTHR33542:SF5">
    <property type="entry name" value="FERROCHELATASE CHE1"/>
    <property type="match status" value="1"/>
</dbReference>
<accession>A0ABQ1XEM2</accession>
<dbReference type="InterPro" id="IPR002762">
    <property type="entry name" value="CbiX-like"/>
</dbReference>
<dbReference type="Gene3D" id="3.40.50.1400">
    <property type="match status" value="2"/>
</dbReference>
<evidence type="ECO:0000313" key="4">
    <source>
        <dbReference type="EMBL" id="GGG90930.1"/>
    </source>
</evidence>
<reference evidence="5" key="1">
    <citation type="journal article" date="2019" name="Int. J. Syst. Evol. Microbiol.">
        <title>The Global Catalogue of Microorganisms (GCM) 10K type strain sequencing project: providing services to taxonomists for standard genome sequencing and annotation.</title>
        <authorList>
            <consortium name="The Broad Institute Genomics Platform"/>
            <consortium name="The Broad Institute Genome Sequencing Center for Infectious Disease"/>
            <person name="Wu L."/>
            <person name="Ma J."/>
        </authorList>
    </citation>
    <scope>NUCLEOTIDE SEQUENCE [LARGE SCALE GENOMIC DNA]</scope>
    <source>
        <strain evidence="5">CGMCC 1.1927</strain>
    </source>
</reference>
<keyword evidence="2" id="KW-0456">Lyase</keyword>
<sequence length="314" mass="32196">MERPGNSKEGGQGGSNVTLARMNSPIMIACAHGTSNTQGAAEVNALRAAIAELRPGLDVREAYVDVQQPDLVDVVAGLPEGEAAVVVPLLLSVGYHVKVDIARAVKSRPGSAAAAPLGPDPRLAALLDQRLREAGVTDNDVIVLAAAGSSNPNAAVSVEELLGQLRELRSNRMVAAYGASAKPSVPDAVAMLREELEGGAGAGESAGAVDVGGRVVIASYLLAPGFFHDQLAKAGADVVTEPLLPSPVLAEIALDRYDAAVAKAREAAAHAPLEKAAHAPAQAPQKAPAEPGANAQQGGLFKAVRRFVTKYFPR</sequence>
<feature type="compositionally biased region" description="Low complexity" evidence="3">
    <location>
        <begin position="278"/>
        <end position="293"/>
    </location>
</feature>
<dbReference type="Pfam" id="PF01903">
    <property type="entry name" value="CbiX"/>
    <property type="match status" value="1"/>
</dbReference>
<keyword evidence="1" id="KW-0479">Metal-binding</keyword>
<keyword evidence="5" id="KW-1185">Reference proteome</keyword>
<evidence type="ECO:0000256" key="2">
    <source>
        <dbReference type="ARBA" id="ARBA00023239"/>
    </source>
</evidence>
<dbReference type="EMBL" id="BMKU01000003">
    <property type="protein sequence ID" value="GGG90930.1"/>
    <property type="molecule type" value="Genomic_DNA"/>
</dbReference>
<dbReference type="Proteomes" id="UP000596938">
    <property type="component" value="Unassembled WGS sequence"/>
</dbReference>
<protein>
    <recommendedName>
        <fullName evidence="6">Sirohydrochlorin ferrochelatase</fullName>
    </recommendedName>
</protein>
<dbReference type="InterPro" id="IPR050963">
    <property type="entry name" value="Sirohydro_Cobaltochel/CbiX"/>
</dbReference>
<organism evidence="4 5">
    <name type="scientific">Pseudarthrobacter polychromogenes</name>
    <dbReference type="NCBI Taxonomy" id="1676"/>
    <lineage>
        <taxon>Bacteria</taxon>
        <taxon>Bacillati</taxon>
        <taxon>Actinomycetota</taxon>
        <taxon>Actinomycetes</taxon>
        <taxon>Micrococcales</taxon>
        <taxon>Micrococcaceae</taxon>
        <taxon>Pseudarthrobacter</taxon>
    </lineage>
</organism>
<dbReference type="SUPFAM" id="SSF53800">
    <property type="entry name" value="Chelatase"/>
    <property type="match status" value="1"/>
</dbReference>
<name>A0ABQ1XEM2_9MICC</name>
<evidence type="ECO:0000256" key="3">
    <source>
        <dbReference type="SAM" id="MobiDB-lite"/>
    </source>
</evidence>
<gene>
    <name evidence="4" type="ORF">GCM10011577_11780</name>
</gene>
<dbReference type="PANTHER" id="PTHR33542">
    <property type="entry name" value="SIROHYDROCHLORIN FERROCHELATASE, CHLOROPLASTIC"/>
    <property type="match status" value="1"/>
</dbReference>
<proteinExistence type="predicted"/>
<feature type="region of interest" description="Disordered" evidence="3">
    <location>
        <begin position="272"/>
        <end position="296"/>
    </location>
</feature>